<evidence type="ECO:0000313" key="2">
    <source>
        <dbReference type="Proteomes" id="UP000762676"/>
    </source>
</evidence>
<accession>A0AAV4IA04</accession>
<dbReference type="EMBL" id="BMAT01009496">
    <property type="protein sequence ID" value="GFS07259.1"/>
    <property type="molecule type" value="Genomic_DNA"/>
</dbReference>
<proteinExistence type="predicted"/>
<comment type="caution">
    <text evidence="1">The sequence shown here is derived from an EMBL/GenBank/DDBJ whole genome shotgun (WGS) entry which is preliminary data.</text>
</comment>
<protein>
    <submittedName>
        <fullName evidence="1">Uncharacterized protein</fullName>
    </submittedName>
</protein>
<reference evidence="1 2" key="1">
    <citation type="journal article" date="2021" name="Elife">
        <title>Chloroplast acquisition without the gene transfer in kleptoplastic sea slugs, Plakobranchus ocellatus.</title>
        <authorList>
            <person name="Maeda T."/>
            <person name="Takahashi S."/>
            <person name="Yoshida T."/>
            <person name="Shimamura S."/>
            <person name="Takaki Y."/>
            <person name="Nagai Y."/>
            <person name="Toyoda A."/>
            <person name="Suzuki Y."/>
            <person name="Arimoto A."/>
            <person name="Ishii H."/>
            <person name="Satoh N."/>
            <person name="Nishiyama T."/>
            <person name="Hasebe M."/>
            <person name="Maruyama T."/>
            <person name="Minagawa J."/>
            <person name="Obokata J."/>
            <person name="Shigenobu S."/>
        </authorList>
    </citation>
    <scope>NUCLEOTIDE SEQUENCE [LARGE SCALE GENOMIC DNA]</scope>
</reference>
<keyword evidence="2" id="KW-1185">Reference proteome</keyword>
<dbReference type="AlphaFoldDB" id="A0AAV4IA04"/>
<dbReference type="Proteomes" id="UP000762676">
    <property type="component" value="Unassembled WGS sequence"/>
</dbReference>
<evidence type="ECO:0000313" key="1">
    <source>
        <dbReference type="EMBL" id="GFS07259.1"/>
    </source>
</evidence>
<organism evidence="1 2">
    <name type="scientific">Elysia marginata</name>
    <dbReference type="NCBI Taxonomy" id="1093978"/>
    <lineage>
        <taxon>Eukaryota</taxon>
        <taxon>Metazoa</taxon>
        <taxon>Spiralia</taxon>
        <taxon>Lophotrochozoa</taxon>
        <taxon>Mollusca</taxon>
        <taxon>Gastropoda</taxon>
        <taxon>Heterobranchia</taxon>
        <taxon>Euthyneura</taxon>
        <taxon>Panpulmonata</taxon>
        <taxon>Sacoglossa</taxon>
        <taxon>Placobranchoidea</taxon>
        <taxon>Plakobranchidae</taxon>
        <taxon>Elysia</taxon>
    </lineage>
</organism>
<gene>
    <name evidence="1" type="ORF">ElyMa_004725900</name>
</gene>
<sequence>MSVTPDPRCCDSYDAHTISCVTDVELSSIEHVTCLTVYASQGHVGNDEFKLVAAVELGKPEGRCIVRTFANRFPFALCNAKFVTVRRERSRALACNLRR</sequence>
<name>A0AAV4IA04_9GAST</name>